<dbReference type="AlphaFoldDB" id="A0AAD8YDP8"/>
<organism evidence="10 11">
    <name type="scientific">Skeletonema marinoi</name>
    <dbReference type="NCBI Taxonomy" id="267567"/>
    <lineage>
        <taxon>Eukaryota</taxon>
        <taxon>Sar</taxon>
        <taxon>Stramenopiles</taxon>
        <taxon>Ochrophyta</taxon>
        <taxon>Bacillariophyta</taxon>
        <taxon>Coscinodiscophyceae</taxon>
        <taxon>Thalassiosirophycidae</taxon>
        <taxon>Thalassiosirales</taxon>
        <taxon>Skeletonemataceae</taxon>
        <taxon>Skeletonema</taxon>
        <taxon>Skeletonema marinoi-dohrnii complex</taxon>
    </lineage>
</organism>
<dbReference type="EMBL" id="JATAAI010000007">
    <property type="protein sequence ID" value="KAK1744621.1"/>
    <property type="molecule type" value="Genomic_DNA"/>
</dbReference>
<dbReference type="InterPro" id="IPR050205">
    <property type="entry name" value="CDPK_Ser/Thr_kinases"/>
</dbReference>
<dbReference type="Gene3D" id="3.30.200.20">
    <property type="entry name" value="Phosphorylase Kinase, domain 1"/>
    <property type="match status" value="1"/>
</dbReference>
<dbReference type="SMART" id="SM00220">
    <property type="entry name" value="S_TKc"/>
    <property type="match status" value="1"/>
</dbReference>
<evidence type="ECO:0000256" key="4">
    <source>
        <dbReference type="ARBA" id="ARBA00022777"/>
    </source>
</evidence>
<proteinExistence type="inferred from homology"/>
<dbReference type="SUPFAM" id="SSF56112">
    <property type="entry name" value="Protein kinase-like (PK-like)"/>
    <property type="match status" value="1"/>
</dbReference>
<evidence type="ECO:0000313" key="10">
    <source>
        <dbReference type="EMBL" id="KAK1744621.1"/>
    </source>
</evidence>
<dbReference type="PROSITE" id="PS00107">
    <property type="entry name" value="PROTEIN_KINASE_ATP"/>
    <property type="match status" value="1"/>
</dbReference>
<evidence type="ECO:0000256" key="8">
    <source>
        <dbReference type="SAM" id="MobiDB-lite"/>
    </source>
</evidence>
<evidence type="ECO:0000259" key="9">
    <source>
        <dbReference type="PROSITE" id="PS50011"/>
    </source>
</evidence>
<accession>A0AAD8YDP8</accession>
<gene>
    <name evidence="10" type="ORF">QTG54_005154</name>
</gene>
<sequence length="452" mass="51168">MNVISSLSMHPLYRISTAVEDGQELQLRWTNTSYSEDENEEDFNYDGNIECVYNEGGDITATTIKYHPPPSIESAATISTCDSSSLDTTSSSSSLSSQHDCDDSSLNIVRVDDYHSDASVEEEEQEDAFELQQQQGQDDEKHSLCPVTGHYSNFNDHYYIHSSSSSSSSSILGIGQYGQVQSCIQISTGKAYAVKTIQKSPLQLAHHHNHHIQREIHLLTKLTSHPNILKLVDFHEDKDHVHIITERYTGGELFDVIGEHTSSSGCLSEGYAAGVIKCVLEAVAYLHSVGIVHRDLKPENLMFEYERNEDEEEEEYDHFDSSNSIRLIDFGLSREYNFKVDGYMSNPVGTSYYMAPELLQEKYTQSCDIWSVGIITYILLCGYPPFNGDDEEDIKRTIMEHGNAKNVNFKLRGWAGKSEEAKDFIKCLLRRDPGKRFTAEEALMHPWLKMYC</sequence>
<evidence type="ECO:0000256" key="6">
    <source>
        <dbReference type="PROSITE-ProRule" id="PRU10141"/>
    </source>
</evidence>
<dbReference type="InterPro" id="IPR011009">
    <property type="entry name" value="Kinase-like_dom_sf"/>
</dbReference>
<dbReference type="InterPro" id="IPR000719">
    <property type="entry name" value="Prot_kinase_dom"/>
</dbReference>
<keyword evidence="2 10" id="KW-0808">Transferase</keyword>
<dbReference type="PROSITE" id="PS00108">
    <property type="entry name" value="PROTEIN_KINASE_ST"/>
    <property type="match status" value="1"/>
</dbReference>
<evidence type="ECO:0000256" key="1">
    <source>
        <dbReference type="ARBA" id="ARBA00022527"/>
    </source>
</evidence>
<dbReference type="GO" id="GO:0004674">
    <property type="term" value="F:protein serine/threonine kinase activity"/>
    <property type="evidence" value="ECO:0007669"/>
    <property type="project" value="UniProtKB-KW"/>
</dbReference>
<feature type="region of interest" description="Disordered" evidence="8">
    <location>
        <begin position="116"/>
        <end position="142"/>
    </location>
</feature>
<keyword evidence="11" id="KW-1185">Reference proteome</keyword>
<reference evidence="10" key="1">
    <citation type="submission" date="2023-06" db="EMBL/GenBank/DDBJ databases">
        <title>Survivors Of The Sea: Transcriptome response of Skeletonema marinoi to long-term dormancy.</title>
        <authorList>
            <person name="Pinder M.I.M."/>
            <person name="Kourtchenko O."/>
            <person name="Robertson E.K."/>
            <person name="Larsson T."/>
            <person name="Maumus F."/>
            <person name="Osuna-Cruz C.M."/>
            <person name="Vancaester E."/>
            <person name="Stenow R."/>
            <person name="Vandepoele K."/>
            <person name="Ploug H."/>
            <person name="Bruchert V."/>
            <person name="Godhe A."/>
            <person name="Topel M."/>
        </authorList>
    </citation>
    <scope>NUCLEOTIDE SEQUENCE</scope>
    <source>
        <strain evidence="10">R05AC</strain>
    </source>
</reference>
<name>A0AAD8YDP8_9STRA</name>
<keyword evidence="1 7" id="KW-0723">Serine/threonine-protein kinase</keyword>
<evidence type="ECO:0000313" key="11">
    <source>
        <dbReference type="Proteomes" id="UP001224775"/>
    </source>
</evidence>
<dbReference type="PROSITE" id="PS50011">
    <property type="entry name" value="PROTEIN_KINASE_DOM"/>
    <property type="match status" value="1"/>
</dbReference>
<evidence type="ECO:0000256" key="3">
    <source>
        <dbReference type="ARBA" id="ARBA00022741"/>
    </source>
</evidence>
<dbReference type="CDD" id="cd05117">
    <property type="entry name" value="STKc_CAMK"/>
    <property type="match status" value="1"/>
</dbReference>
<keyword evidence="3 6" id="KW-0547">Nucleotide-binding</keyword>
<dbReference type="GO" id="GO:0005524">
    <property type="term" value="F:ATP binding"/>
    <property type="evidence" value="ECO:0007669"/>
    <property type="project" value="UniProtKB-UniRule"/>
</dbReference>
<dbReference type="Pfam" id="PF00069">
    <property type="entry name" value="Pkinase"/>
    <property type="match status" value="1"/>
</dbReference>
<dbReference type="PANTHER" id="PTHR24349">
    <property type="entry name" value="SERINE/THREONINE-PROTEIN KINASE"/>
    <property type="match status" value="1"/>
</dbReference>
<protein>
    <submittedName>
        <fullName evidence="10">Serine/threonine-protein kinase</fullName>
        <ecNumber evidence="10">2.7.11.-</ecNumber>
    </submittedName>
</protein>
<dbReference type="Gene3D" id="1.10.510.10">
    <property type="entry name" value="Transferase(Phosphotransferase) domain 1"/>
    <property type="match status" value="1"/>
</dbReference>
<dbReference type="FunFam" id="1.10.510.10:FF:000571">
    <property type="entry name" value="Maternal embryonic leucine zipper kinase"/>
    <property type="match status" value="1"/>
</dbReference>
<evidence type="ECO:0000256" key="7">
    <source>
        <dbReference type="RuleBase" id="RU000304"/>
    </source>
</evidence>
<feature type="compositionally biased region" description="Acidic residues" evidence="8">
    <location>
        <begin position="119"/>
        <end position="129"/>
    </location>
</feature>
<dbReference type="InterPro" id="IPR017441">
    <property type="entry name" value="Protein_kinase_ATP_BS"/>
</dbReference>
<keyword evidence="5 6" id="KW-0067">ATP-binding</keyword>
<dbReference type="Proteomes" id="UP001224775">
    <property type="component" value="Unassembled WGS sequence"/>
</dbReference>
<feature type="domain" description="Protein kinase" evidence="9">
    <location>
        <begin position="166"/>
        <end position="448"/>
    </location>
</feature>
<dbReference type="InterPro" id="IPR008271">
    <property type="entry name" value="Ser/Thr_kinase_AS"/>
</dbReference>
<keyword evidence="4 10" id="KW-0418">Kinase</keyword>
<comment type="similarity">
    <text evidence="7">Belongs to the protein kinase superfamily.</text>
</comment>
<feature type="binding site" evidence="6">
    <location>
        <position position="195"/>
    </location>
    <ligand>
        <name>ATP</name>
        <dbReference type="ChEBI" id="CHEBI:30616"/>
    </ligand>
</feature>
<dbReference type="EC" id="2.7.11.-" evidence="10"/>
<comment type="caution">
    <text evidence="10">The sequence shown here is derived from an EMBL/GenBank/DDBJ whole genome shotgun (WGS) entry which is preliminary data.</text>
</comment>
<evidence type="ECO:0000256" key="2">
    <source>
        <dbReference type="ARBA" id="ARBA00022679"/>
    </source>
</evidence>
<evidence type="ECO:0000256" key="5">
    <source>
        <dbReference type="ARBA" id="ARBA00022840"/>
    </source>
</evidence>